<dbReference type="AlphaFoldDB" id="A0A9N9EME3"/>
<evidence type="ECO:0000259" key="1">
    <source>
        <dbReference type="Pfam" id="PF00542"/>
    </source>
</evidence>
<dbReference type="OrthoDB" id="2440994at2759"/>
<evidence type="ECO:0000313" key="2">
    <source>
        <dbReference type="EMBL" id="CAG8682986.1"/>
    </source>
</evidence>
<dbReference type="InterPro" id="IPR013823">
    <property type="entry name" value="Ribosomal_bL12_C"/>
</dbReference>
<dbReference type="EMBL" id="CAJVPL010011093">
    <property type="protein sequence ID" value="CAG8682986.1"/>
    <property type="molecule type" value="Genomic_DNA"/>
</dbReference>
<accession>A0A9N9EME3</accession>
<feature type="domain" description="Large ribosomal subunit protein bL12 C-terminal" evidence="1">
    <location>
        <begin position="89"/>
        <end position="154"/>
    </location>
</feature>
<dbReference type="Proteomes" id="UP000789831">
    <property type="component" value="Unassembled WGS sequence"/>
</dbReference>
<protein>
    <submittedName>
        <fullName evidence="2">12526_t:CDS:1</fullName>
    </submittedName>
</protein>
<dbReference type="InterPro" id="IPR014719">
    <property type="entry name" value="Ribosomal_bL12_C/ClpS-like"/>
</dbReference>
<organism evidence="2 3">
    <name type="scientific">Ambispora gerdemannii</name>
    <dbReference type="NCBI Taxonomy" id="144530"/>
    <lineage>
        <taxon>Eukaryota</taxon>
        <taxon>Fungi</taxon>
        <taxon>Fungi incertae sedis</taxon>
        <taxon>Mucoromycota</taxon>
        <taxon>Glomeromycotina</taxon>
        <taxon>Glomeromycetes</taxon>
        <taxon>Archaeosporales</taxon>
        <taxon>Ambisporaceae</taxon>
        <taxon>Ambispora</taxon>
    </lineage>
</organism>
<proteinExistence type="predicted"/>
<dbReference type="Pfam" id="PF00542">
    <property type="entry name" value="Ribosomal_L12"/>
    <property type="match status" value="1"/>
</dbReference>
<feature type="non-terminal residue" evidence="2">
    <location>
        <position position="1"/>
    </location>
</feature>
<dbReference type="SUPFAM" id="SSF54736">
    <property type="entry name" value="ClpS-like"/>
    <property type="match status" value="1"/>
</dbReference>
<dbReference type="GO" id="GO:0006412">
    <property type="term" value="P:translation"/>
    <property type="evidence" value="ECO:0007669"/>
    <property type="project" value="InterPro"/>
</dbReference>
<name>A0A9N9EME3_9GLOM</name>
<dbReference type="Gene3D" id="3.30.1390.10">
    <property type="match status" value="1"/>
</dbReference>
<evidence type="ECO:0000313" key="3">
    <source>
        <dbReference type="Proteomes" id="UP000789831"/>
    </source>
</evidence>
<reference evidence="2" key="1">
    <citation type="submission" date="2021-06" db="EMBL/GenBank/DDBJ databases">
        <authorList>
            <person name="Kallberg Y."/>
            <person name="Tangrot J."/>
            <person name="Rosling A."/>
        </authorList>
    </citation>
    <scope>NUCLEOTIDE SEQUENCE</scope>
    <source>
        <strain evidence="2">MT106</strain>
    </source>
</reference>
<keyword evidence="3" id="KW-1185">Reference proteome</keyword>
<comment type="caution">
    <text evidence="2">The sequence shown here is derived from an EMBL/GenBank/DDBJ whole genome shotgun (WGS) entry which is preliminary data.</text>
</comment>
<dbReference type="GO" id="GO:0003735">
    <property type="term" value="F:structural constituent of ribosome"/>
    <property type="evidence" value="ECO:0007669"/>
    <property type="project" value="InterPro"/>
</dbReference>
<gene>
    <name evidence="2" type="ORF">AGERDE_LOCUS12754</name>
</gene>
<sequence length="232" mass="26749">EDEYKPLNILAHFNKKHSGIKRFQGGIYEQQLVENVMIEKWANLPSKEVSELIDSLKEKYNIKEDVVMQATTASTGEKAEEKGGNVSLKLVEIGANKFQIYKEIVSIVKEEKNEDIGPVQAKNLVEKEDKIILENIARDKAEVIKKRLEEKGAKYLAANRSPLFQPLPERDYAQEQKLSYLKFLYERLPQLLSFYFPAEFSDYNNNVKISVEKFVCQEPEITEEQARADSQT</sequence>